<evidence type="ECO:0000259" key="7">
    <source>
        <dbReference type="Pfam" id="PF03143"/>
    </source>
</evidence>
<dbReference type="GO" id="GO:0003746">
    <property type="term" value="F:translation elongation factor activity"/>
    <property type="evidence" value="ECO:0007669"/>
    <property type="project" value="UniProtKB-KW"/>
</dbReference>
<dbReference type="SUPFAM" id="SSF50447">
    <property type="entry name" value="Translation proteins"/>
    <property type="match status" value="1"/>
</dbReference>
<dbReference type="SUPFAM" id="SSF50465">
    <property type="entry name" value="EF-Tu/eEF-1alpha/eIF2-gamma C-terminal domain"/>
    <property type="match status" value="1"/>
</dbReference>
<dbReference type="OrthoDB" id="2067at2759"/>
<evidence type="ECO:0000313" key="9">
    <source>
        <dbReference type="EMBL" id="OAQ35784.1"/>
    </source>
</evidence>
<keyword evidence="3" id="KW-0251">Elongation factor</keyword>
<keyword evidence="2" id="KW-0547">Nucleotide-binding</keyword>
<dbReference type="InterPro" id="IPR009001">
    <property type="entry name" value="Transl_elong_EF1A/Init_IF2_C"/>
</dbReference>
<dbReference type="InterPro" id="IPR009000">
    <property type="entry name" value="Transl_B-barrel_sf"/>
</dbReference>
<feature type="domain" description="Translation elongation factor EFTu/EF1A C-terminal" evidence="7">
    <location>
        <begin position="125"/>
        <end position="219"/>
    </location>
</feature>
<protein>
    <recommendedName>
        <fullName evidence="1">Elongation factor Tu, mitochondrial</fullName>
    </recommendedName>
</protein>
<evidence type="ECO:0000256" key="4">
    <source>
        <dbReference type="ARBA" id="ARBA00022917"/>
    </source>
</evidence>
<organism evidence="9 10">
    <name type="scientific">Linnemannia elongata AG-77</name>
    <dbReference type="NCBI Taxonomy" id="1314771"/>
    <lineage>
        <taxon>Eukaryota</taxon>
        <taxon>Fungi</taxon>
        <taxon>Fungi incertae sedis</taxon>
        <taxon>Mucoromycota</taxon>
        <taxon>Mortierellomycotina</taxon>
        <taxon>Mortierellomycetes</taxon>
        <taxon>Mortierellales</taxon>
        <taxon>Mortierellaceae</taxon>
        <taxon>Linnemannia</taxon>
    </lineage>
</organism>
<sequence length="221" mass="24102">MPEELPVPDISKRTALEQRDTDPSPYSQTPETVTNSAFLMPIEGVFTIPGRGTVVTGRIERGSVHVGDEVEIVGIKGTGKTTCTGVEMFHKAFYEGRAGENVGVLLRGIKREDINRGQVLAMPGSIKAYVKFEAQVHLLSKEDGGRQTPFFKGYSPQFYFRTVDVTGTIELPEGKEMVLPGDYLSMTVTLVYPIAMEVGLNFAIRESGRTVGTGVVSKVIN</sequence>
<keyword evidence="5" id="KW-0342">GTP-binding</keyword>
<dbReference type="Pfam" id="PF03143">
    <property type="entry name" value="GTP_EFTU_D3"/>
    <property type="match status" value="1"/>
</dbReference>
<dbReference type="AlphaFoldDB" id="A0A197KHF3"/>
<dbReference type="InterPro" id="IPR033720">
    <property type="entry name" value="EFTU_2"/>
</dbReference>
<evidence type="ECO:0000313" key="10">
    <source>
        <dbReference type="Proteomes" id="UP000078512"/>
    </source>
</evidence>
<dbReference type="STRING" id="1314771.A0A197KHF3"/>
<evidence type="ECO:0000256" key="2">
    <source>
        <dbReference type="ARBA" id="ARBA00022741"/>
    </source>
</evidence>
<dbReference type="EMBL" id="KV442013">
    <property type="protein sequence ID" value="OAQ35784.1"/>
    <property type="molecule type" value="Genomic_DNA"/>
</dbReference>
<evidence type="ECO:0000256" key="5">
    <source>
        <dbReference type="ARBA" id="ARBA00023134"/>
    </source>
</evidence>
<dbReference type="CDD" id="cd03697">
    <property type="entry name" value="EFTU_II"/>
    <property type="match status" value="1"/>
</dbReference>
<proteinExistence type="predicted"/>
<keyword evidence="4" id="KW-0648">Protein biosynthesis</keyword>
<feature type="compositionally biased region" description="Basic and acidic residues" evidence="6">
    <location>
        <begin position="10"/>
        <end position="22"/>
    </location>
</feature>
<dbReference type="Gene3D" id="2.40.30.10">
    <property type="entry name" value="Translation factors"/>
    <property type="match status" value="2"/>
</dbReference>
<dbReference type="CDD" id="cd03707">
    <property type="entry name" value="EFTU_III"/>
    <property type="match status" value="1"/>
</dbReference>
<dbReference type="GO" id="GO:0005525">
    <property type="term" value="F:GTP binding"/>
    <property type="evidence" value="ECO:0007669"/>
    <property type="project" value="UniProtKB-KW"/>
</dbReference>
<dbReference type="Pfam" id="PF03144">
    <property type="entry name" value="GTP_EFTU_D2"/>
    <property type="match status" value="1"/>
</dbReference>
<feature type="domain" description="Translation elongation factor EFTu-like" evidence="8">
    <location>
        <begin position="52"/>
        <end position="121"/>
    </location>
</feature>
<gene>
    <name evidence="9" type="ORF">K457DRAFT_65901</name>
</gene>
<dbReference type="Proteomes" id="UP000078512">
    <property type="component" value="Unassembled WGS sequence"/>
</dbReference>
<dbReference type="InterPro" id="IPR004161">
    <property type="entry name" value="EFTu-like_2"/>
</dbReference>
<evidence type="ECO:0000256" key="3">
    <source>
        <dbReference type="ARBA" id="ARBA00022768"/>
    </source>
</evidence>
<evidence type="ECO:0000256" key="1">
    <source>
        <dbReference type="ARBA" id="ARBA00017898"/>
    </source>
</evidence>
<dbReference type="InterPro" id="IPR004160">
    <property type="entry name" value="Transl_elong_EFTu/EF1A_C"/>
</dbReference>
<accession>A0A197KHF3</accession>
<name>A0A197KHF3_9FUNG</name>
<reference evidence="9 10" key="1">
    <citation type="submission" date="2016-05" db="EMBL/GenBank/DDBJ databases">
        <title>Genome sequencing reveals origins of a unique bacterial endosymbiosis in the earliest lineages of terrestrial Fungi.</title>
        <authorList>
            <consortium name="DOE Joint Genome Institute"/>
            <person name="Uehling J."/>
            <person name="Gryganskyi A."/>
            <person name="Hameed K."/>
            <person name="Tschaplinski T."/>
            <person name="Misztal P."/>
            <person name="Wu S."/>
            <person name="Desiro A."/>
            <person name="Vande Pol N."/>
            <person name="Du Z.-Y."/>
            <person name="Zienkiewicz A."/>
            <person name="Zienkiewicz K."/>
            <person name="Morin E."/>
            <person name="Tisserant E."/>
            <person name="Splivallo R."/>
            <person name="Hainaut M."/>
            <person name="Henrissat B."/>
            <person name="Ohm R."/>
            <person name="Kuo A."/>
            <person name="Yan J."/>
            <person name="Lipzen A."/>
            <person name="Nolan M."/>
            <person name="Labutti K."/>
            <person name="Barry K."/>
            <person name="Goldstein A."/>
            <person name="Labbe J."/>
            <person name="Schadt C."/>
            <person name="Tuskan G."/>
            <person name="Grigoriev I."/>
            <person name="Martin F."/>
            <person name="Vilgalys R."/>
            <person name="Bonito G."/>
        </authorList>
    </citation>
    <scope>NUCLEOTIDE SEQUENCE [LARGE SCALE GENOMIC DNA]</scope>
    <source>
        <strain evidence="9 10">AG-77</strain>
    </source>
</reference>
<keyword evidence="10" id="KW-1185">Reference proteome</keyword>
<dbReference type="InterPro" id="IPR050055">
    <property type="entry name" value="EF-Tu_GTPase"/>
</dbReference>
<dbReference type="PANTHER" id="PTHR43721">
    <property type="entry name" value="ELONGATION FACTOR TU-RELATED"/>
    <property type="match status" value="1"/>
</dbReference>
<dbReference type="FunFam" id="2.40.30.10:FF:000001">
    <property type="entry name" value="Elongation factor Tu"/>
    <property type="match status" value="1"/>
</dbReference>
<dbReference type="PANTHER" id="PTHR43721:SF22">
    <property type="entry name" value="ELONGATION FACTOR TU, MITOCHONDRIAL"/>
    <property type="match status" value="1"/>
</dbReference>
<feature type="region of interest" description="Disordered" evidence="6">
    <location>
        <begin position="1"/>
        <end position="33"/>
    </location>
</feature>
<feature type="compositionally biased region" description="Polar residues" evidence="6">
    <location>
        <begin position="24"/>
        <end position="33"/>
    </location>
</feature>
<evidence type="ECO:0000256" key="6">
    <source>
        <dbReference type="SAM" id="MobiDB-lite"/>
    </source>
</evidence>
<evidence type="ECO:0000259" key="8">
    <source>
        <dbReference type="Pfam" id="PF03144"/>
    </source>
</evidence>